<dbReference type="Gene3D" id="3.30.110.70">
    <property type="entry name" value="Hypothetical protein apc22750. Chain B"/>
    <property type="match status" value="1"/>
</dbReference>
<dbReference type="PANTHER" id="PTHR34068:SF2">
    <property type="entry name" value="UPF0145 PROTEIN SCO3412"/>
    <property type="match status" value="1"/>
</dbReference>
<dbReference type="SUPFAM" id="SSF117782">
    <property type="entry name" value="YbjQ-like"/>
    <property type="match status" value="1"/>
</dbReference>
<comment type="similarity">
    <text evidence="1 2">Belongs to the UPF0145 family.</text>
</comment>
<name>A0A1H6M154_9BACT</name>
<evidence type="ECO:0000313" key="5">
    <source>
        <dbReference type="EMBL" id="SEH91172.1"/>
    </source>
</evidence>
<dbReference type="InterPro" id="IPR025640">
    <property type="entry name" value="GYF_2"/>
</dbReference>
<dbReference type="Pfam" id="PF14237">
    <property type="entry name" value="GYF_2"/>
    <property type="match status" value="1"/>
</dbReference>
<dbReference type="InterPro" id="IPR002765">
    <property type="entry name" value="UPF0145_YbjQ-like"/>
</dbReference>
<dbReference type="KEGG" id="agl:PYTT_1649"/>
<gene>
    <name evidence="5" type="ORF">PYTT_1649</name>
</gene>
<organism evidence="5 6">
    <name type="scientific">Akkermansia glycaniphila</name>
    <dbReference type="NCBI Taxonomy" id="1679444"/>
    <lineage>
        <taxon>Bacteria</taxon>
        <taxon>Pseudomonadati</taxon>
        <taxon>Verrucomicrobiota</taxon>
        <taxon>Verrucomicrobiia</taxon>
        <taxon>Verrucomicrobiales</taxon>
        <taxon>Akkermansiaceae</taxon>
        <taxon>Akkermansia</taxon>
    </lineage>
</organism>
<evidence type="ECO:0000256" key="2">
    <source>
        <dbReference type="HAMAP-Rule" id="MF_00338"/>
    </source>
</evidence>
<evidence type="ECO:0000256" key="3">
    <source>
        <dbReference type="SAM" id="MobiDB-lite"/>
    </source>
</evidence>
<feature type="domain" description="GYF" evidence="4">
    <location>
        <begin position="4"/>
        <end position="46"/>
    </location>
</feature>
<evidence type="ECO:0000313" key="6">
    <source>
        <dbReference type="Proteomes" id="UP000176204"/>
    </source>
</evidence>
<dbReference type="AlphaFoldDB" id="A0A1H6M154"/>
<feature type="compositionally biased region" description="Pro residues" evidence="3">
    <location>
        <begin position="63"/>
        <end position="76"/>
    </location>
</feature>
<accession>A0A1H6M154</accession>
<dbReference type="EMBL" id="LT629973">
    <property type="protein sequence ID" value="SEH91172.1"/>
    <property type="molecule type" value="Genomic_DNA"/>
</dbReference>
<sequence>MQTYYYYDGARQMGPYTLPLFHALVQQGTINAKTPVCREGATEWTTWEALSAELEPAPRHSSPVPPPPAPPAPPSVPHDAPSVPRPPSVPAGIPATPGRQFPVTTTESLPQGEISAVLGIVSGSIVKTRHVGKHMIAGLKSLLGGELDEYTRLEEEAKAQALQRMTDRARAIGADAVVGMRFMSADIFDSVTEVCAYGTAVRID</sequence>
<protein>
    <recommendedName>
        <fullName evidence="2">UPF0145 protein PYTT_1649</fullName>
    </recommendedName>
</protein>
<dbReference type="OrthoDB" id="9796448at2"/>
<evidence type="ECO:0000259" key="4">
    <source>
        <dbReference type="Pfam" id="PF14237"/>
    </source>
</evidence>
<dbReference type="Proteomes" id="UP000176204">
    <property type="component" value="Chromosome I"/>
</dbReference>
<keyword evidence="6" id="KW-1185">Reference proteome</keyword>
<evidence type="ECO:0000256" key="1">
    <source>
        <dbReference type="ARBA" id="ARBA00010751"/>
    </source>
</evidence>
<dbReference type="Pfam" id="PF01906">
    <property type="entry name" value="YbjQ_1"/>
    <property type="match status" value="1"/>
</dbReference>
<proteinExistence type="inferred from homology"/>
<dbReference type="PANTHER" id="PTHR34068">
    <property type="entry name" value="UPF0145 PROTEIN YBJQ"/>
    <property type="match status" value="1"/>
</dbReference>
<reference evidence="6" key="1">
    <citation type="submission" date="2016-09" db="EMBL/GenBank/DDBJ databases">
        <authorList>
            <person name="Koehorst J."/>
        </authorList>
    </citation>
    <scope>NUCLEOTIDE SEQUENCE [LARGE SCALE GENOMIC DNA]</scope>
</reference>
<dbReference type="HAMAP" id="MF_00338">
    <property type="entry name" value="UPF0145"/>
    <property type="match status" value="1"/>
</dbReference>
<dbReference type="InterPro" id="IPR035439">
    <property type="entry name" value="UPF0145_dom_sf"/>
</dbReference>
<feature type="region of interest" description="Disordered" evidence="3">
    <location>
        <begin position="54"/>
        <end position="105"/>
    </location>
</feature>
<dbReference type="RefSeq" id="WP_083076574.1">
    <property type="nucleotide sequence ID" value="NZ_LIGX01000018.1"/>
</dbReference>